<protein>
    <submittedName>
        <fullName evidence="10">Cation:proton antiporter</fullName>
    </submittedName>
</protein>
<evidence type="ECO:0000256" key="4">
    <source>
        <dbReference type="ARBA" id="ARBA00022692"/>
    </source>
</evidence>
<feature type="transmembrane region" description="Helical" evidence="7">
    <location>
        <begin position="215"/>
        <end position="234"/>
    </location>
</feature>
<evidence type="ECO:0000256" key="6">
    <source>
        <dbReference type="ARBA" id="ARBA00023136"/>
    </source>
</evidence>
<evidence type="ECO:0000256" key="5">
    <source>
        <dbReference type="ARBA" id="ARBA00022989"/>
    </source>
</evidence>
<name>A0A176JXH5_9BACT</name>
<keyword evidence="5 7" id="KW-1133">Transmembrane helix</keyword>
<gene>
    <name evidence="10" type="ORF">AT15_04290</name>
</gene>
<dbReference type="EMBL" id="JFHK01000022">
    <property type="protein sequence ID" value="OAA28426.1"/>
    <property type="molecule type" value="Genomic_DNA"/>
</dbReference>
<dbReference type="RefSeq" id="WP_068348490.1">
    <property type="nucleotide sequence ID" value="NZ_JFHK01000022.1"/>
</dbReference>
<feature type="transmembrane region" description="Helical" evidence="7">
    <location>
        <begin position="91"/>
        <end position="108"/>
    </location>
</feature>
<dbReference type="PANTHER" id="PTHR33932">
    <property type="entry name" value="NA(+)/H(+) ANTIPORTER SUBUNIT B"/>
    <property type="match status" value="1"/>
</dbReference>
<keyword evidence="6 7" id="KW-0472">Membrane</keyword>
<dbReference type="Pfam" id="PF04039">
    <property type="entry name" value="MnhB"/>
    <property type="match status" value="1"/>
</dbReference>
<evidence type="ECO:0000259" key="8">
    <source>
        <dbReference type="Pfam" id="PF04039"/>
    </source>
</evidence>
<keyword evidence="11" id="KW-1185">Reference proteome</keyword>
<dbReference type="STRING" id="1453497.AT15_04290"/>
<organism evidence="10 11">
    <name type="scientific">Kosmotoga arenicorallina S304</name>
    <dbReference type="NCBI Taxonomy" id="1453497"/>
    <lineage>
        <taxon>Bacteria</taxon>
        <taxon>Thermotogati</taxon>
        <taxon>Thermotogota</taxon>
        <taxon>Thermotogae</taxon>
        <taxon>Kosmotogales</taxon>
        <taxon>Kosmotogaceae</taxon>
        <taxon>Kosmotoga</taxon>
    </lineage>
</organism>
<keyword evidence="3" id="KW-1003">Cell membrane</keyword>
<keyword evidence="4 7" id="KW-0812">Transmembrane</keyword>
<evidence type="ECO:0000256" key="3">
    <source>
        <dbReference type="ARBA" id="ARBA00022475"/>
    </source>
</evidence>
<dbReference type="GO" id="GO:0005886">
    <property type="term" value="C:plasma membrane"/>
    <property type="evidence" value="ECO:0007669"/>
    <property type="project" value="UniProtKB-SubCell"/>
</dbReference>
<evidence type="ECO:0000313" key="11">
    <source>
        <dbReference type="Proteomes" id="UP000077339"/>
    </source>
</evidence>
<evidence type="ECO:0000256" key="1">
    <source>
        <dbReference type="ARBA" id="ARBA00004651"/>
    </source>
</evidence>
<dbReference type="OrthoDB" id="9798859at2"/>
<dbReference type="InterPro" id="IPR046806">
    <property type="entry name" value="MrpA_C/MbhE"/>
</dbReference>
<dbReference type="PATRIC" id="fig|1453497.3.peg.853"/>
<accession>A0A176JXH5</accession>
<comment type="subcellular location">
    <subcellularLocation>
        <location evidence="1">Cell membrane</location>
        <topology evidence="1">Multi-pass membrane protein</topology>
    </subcellularLocation>
</comment>
<comment type="similarity">
    <text evidence="2">Belongs to the CPA3 antiporters (TC 2.A.63) subunit B family.</text>
</comment>
<reference evidence="10 11" key="1">
    <citation type="submission" date="2014-02" db="EMBL/GenBank/DDBJ databases">
        <title>Kosmotoga genome sequencing.</title>
        <authorList>
            <person name="Pollo S.M."/>
            <person name="Charchuk R."/>
            <person name="Nesbo C.L."/>
        </authorList>
    </citation>
    <scope>NUCLEOTIDE SEQUENCE [LARGE SCALE GENOMIC DNA]</scope>
    <source>
        <strain evidence="10 11">S304</strain>
    </source>
</reference>
<evidence type="ECO:0000256" key="2">
    <source>
        <dbReference type="ARBA" id="ARBA00009425"/>
    </source>
</evidence>
<feature type="domain" description="MrpA C-terminal/MbhE" evidence="9">
    <location>
        <begin position="61"/>
        <end position="103"/>
    </location>
</feature>
<dbReference type="AlphaFoldDB" id="A0A176JXH5"/>
<dbReference type="InterPro" id="IPR007182">
    <property type="entry name" value="MnhB"/>
</dbReference>
<dbReference type="InterPro" id="IPR050622">
    <property type="entry name" value="CPA3_antiporter_subunitB"/>
</dbReference>
<dbReference type="PANTHER" id="PTHR33932:SF4">
    <property type="entry name" value="NA(+)_H(+) ANTIPORTER SUBUNIT B"/>
    <property type="match status" value="1"/>
</dbReference>
<evidence type="ECO:0000313" key="10">
    <source>
        <dbReference type="EMBL" id="OAA28426.1"/>
    </source>
</evidence>
<dbReference type="Proteomes" id="UP000077339">
    <property type="component" value="Unassembled WGS sequence"/>
</dbReference>
<feature type="transmembrane region" description="Helical" evidence="7">
    <location>
        <begin position="179"/>
        <end position="203"/>
    </location>
</feature>
<feature type="domain" description="Na+/H+ antiporter MnhB subunit-related protein" evidence="8">
    <location>
        <begin position="120"/>
        <end position="236"/>
    </location>
</feature>
<comment type="caution">
    <text evidence="10">The sequence shown here is derived from an EMBL/GenBank/DDBJ whole genome shotgun (WGS) entry which is preliminary data.</text>
</comment>
<feature type="transmembrane region" description="Helical" evidence="7">
    <location>
        <begin position="120"/>
        <end position="141"/>
    </location>
</feature>
<feature type="transmembrane region" description="Helical" evidence="7">
    <location>
        <begin position="147"/>
        <end position="167"/>
    </location>
</feature>
<sequence length="250" mass="26412">MKKAVAALIALLFFFMFVSILNSDSNELMGIPKFGEVNLSERVSNKYISKSVSDNSEEVVYGETKDAESGSANMVTSVVVNYRSFDTLGEVTVLFLSATGVAILIGGGKRKKLTISINPIVKIAARIIATLLIVFGAYVFIHGHLTPGGGFPGGTIIAASALLMLIVDDKMRTSKLLKVLEGSMGLLYVVIGVVGLLVTGSFLQNFLPTGTIGNLLSAGIVPIVYSIIGLKVGAELSGLLDDFFAEEGEK</sequence>
<evidence type="ECO:0000259" key="9">
    <source>
        <dbReference type="Pfam" id="PF20501"/>
    </source>
</evidence>
<proteinExistence type="inferred from homology"/>
<dbReference type="Pfam" id="PF20501">
    <property type="entry name" value="MbhE"/>
    <property type="match status" value="1"/>
</dbReference>
<evidence type="ECO:0000256" key="7">
    <source>
        <dbReference type="SAM" id="Phobius"/>
    </source>
</evidence>